<dbReference type="Pfam" id="PF04652">
    <property type="entry name" value="Vta1"/>
    <property type="match status" value="1"/>
</dbReference>
<dbReference type="EMBL" id="JAWJWE010000039">
    <property type="protein sequence ID" value="KAK6620537.1"/>
    <property type="molecule type" value="Genomic_DNA"/>
</dbReference>
<evidence type="ECO:0000256" key="4">
    <source>
        <dbReference type="ARBA" id="ARBA00022448"/>
    </source>
</evidence>
<keyword evidence="5" id="KW-0963">Cytoplasm</keyword>
<evidence type="ECO:0000256" key="8">
    <source>
        <dbReference type="ARBA" id="ARBA00023136"/>
    </source>
</evidence>
<evidence type="ECO:0000259" key="11">
    <source>
        <dbReference type="Pfam" id="PF18097"/>
    </source>
</evidence>
<name>A0AAN8S0H8_POLSC</name>
<evidence type="ECO:0000256" key="1">
    <source>
        <dbReference type="ARBA" id="ARBA00004481"/>
    </source>
</evidence>
<feature type="compositionally biased region" description="Pro residues" evidence="9">
    <location>
        <begin position="253"/>
        <end position="269"/>
    </location>
</feature>
<feature type="region of interest" description="Disordered" evidence="9">
    <location>
        <begin position="161"/>
        <end position="280"/>
    </location>
</feature>
<comment type="similarity">
    <text evidence="3">Belongs to the VTA1 family.</text>
</comment>
<reference evidence="12 13" key="1">
    <citation type="submission" date="2023-10" db="EMBL/GenBank/DDBJ databases">
        <title>Genomes of two closely related lineages of the louse Polyplax serrata with different host specificities.</title>
        <authorList>
            <person name="Martinu J."/>
            <person name="Tarabai H."/>
            <person name="Stefka J."/>
            <person name="Hypsa V."/>
        </authorList>
    </citation>
    <scope>NUCLEOTIDE SEQUENCE [LARGE SCALE GENOMIC DNA]</scope>
    <source>
        <strain evidence="12">HR10_N</strain>
    </source>
</reference>
<organism evidence="12 13">
    <name type="scientific">Polyplax serrata</name>
    <name type="common">Common mouse louse</name>
    <dbReference type="NCBI Taxonomy" id="468196"/>
    <lineage>
        <taxon>Eukaryota</taxon>
        <taxon>Metazoa</taxon>
        <taxon>Ecdysozoa</taxon>
        <taxon>Arthropoda</taxon>
        <taxon>Hexapoda</taxon>
        <taxon>Insecta</taxon>
        <taxon>Pterygota</taxon>
        <taxon>Neoptera</taxon>
        <taxon>Paraneoptera</taxon>
        <taxon>Psocodea</taxon>
        <taxon>Troctomorpha</taxon>
        <taxon>Phthiraptera</taxon>
        <taxon>Anoplura</taxon>
        <taxon>Polyplacidae</taxon>
        <taxon>Polyplax</taxon>
    </lineage>
</organism>
<evidence type="ECO:0000256" key="6">
    <source>
        <dbReference type="ARBA" id="ARBA00022753"/>
    </source>
</evidence>
<feature type="domain" description="Vta1 C-terminal" evidence="11">
    <location>
        <begin position="286"/>
        <end position="322"/>
    </location>
</feature>
<dbReference type="AlphaFoldDB" id="A0AAN8S0H8"/>
<dbReference type="GO" id="GO:0032511">
    <property type="term" value="P:late endosome to vacuole transport via multivesicular body sorting pathway"/>
    <property type="evidence" value="ECO:0007669"/>
    <property type="project" value="InterPro"/>
</dbReference>
<dbReference type="InterPro" id="IPR041212">
    <property type="entry name" value="Vta1_C"/>
</dbReference>
<dbReference type="PANTHER" id="PTHR46009:SF1">
    <property type="entry name" value="VACUOLAR PROTEIN SORTING-ASSOCIATED PROTEIN VTA1 HOMOLOG"/>
    <property type="match status" value="1"/>
</dbReference>
<dbReference type="Pfam" id="PF18097">
    <property type="entry name" value="Vta1_C"/>
    <property type="match status" value="1"/>
</dbReference>
<dbReference type="InterPro" id="IPR044538">
    <property type="entry name" value="Vta1-like"/>
</dbReference>
<dbReference type="GO" id="GO:0005771">
    <property type="term" value="C:multivesicular body"/>
    <property type="evidence" value="ECO:0007669"/>
    <property type="project" value="TreeGrafter"/>
</dbReference>
<dbReference type="Gene3D" id="1.25.40.270">
    <property type="entry name" value="Vacuolar protein sorting-associated protein vta1"/>
    <property type="match status" value="1"/>
</dbReference>
<comment type="caution">
    <text evidence="12">The sequence shown here is derived from an EMBL/GenBank/DDBJ whole genome shotgun (WGS) entry which is preliminary data.</text>
</comment>
<keyword evidence="8" id="KW-0472">Membrane</keyword>
<evidence type="ECO:0000256" key="5">
    <source>
        <dbReference type="ARBA" id="ARBA00022490"/>
    </source>
</evidence>
<gene>
    <name evidence="12" type="ORF">RUM43_010829</name>
</gene>
<accession>A0AAN8S0H8</accession>
<feature type="domain" description="Vta1/callose synthase N-terminal" evidence="10">
    <location>
        <begin position="15"/>
        <end position="157"/>
    </location>
</feature>
<keyword evidence="7" id="KW-0653">Protein transport</keyword>
<comment type="subcellular location">
    <subcellularLocation>
        <location evidence="2">Cytoplasm</location>
    </subcellularLocation>
    <subcellularLocation>
        <location evidence="1">Endosome membrane</location>
        <topology evidence="1">Peripheral membrane protein</topology>
    </subcellularLocation>
</comment>
<dbReference type="Proteomes" id="UP001372834">
    <property type="component" value="Unassembled WGS sequence"/>
</dbReference>
<keyword evidence="6" id="KW-0967">Endosome</keyword>
<dbReference type="PANTHER" id="PTHR46009">
    <property type="entry name" value="VACUOLAR PROTEIN SORTING-ASSOCIATED PROTEIN VTA1 HOMOLOG"/>
    <property type="match status" value="1"/>
</dbReference>
<evidence type="ECO:0000313" key="12">
    <source>
        <dbReference type="EMBL" id="KAK6620537.1"/>
    </source>
</evidence>
<dbReference type="Gene3D" id="1.20.5.420">
    <property type="entry name" value="Immunoglobulin FC, subunit C"/>
    <property type="match status" value="1"/>
</dbReference>
<evidence type="ECO:0000256" key="3">
    <source>
        <dbReference type="ARBA" id="ARBA00007895"/>
    </source>
</evidence>
<dbReference type="GO" id="GO:0015031">
    <property type="term" value="P:protein transport"/>
    <property type="evidence" value="ECO:0007669"/>
    <property type="project" value="UniProtKB-KW"/>
</dbReference>
<protein>
    <recommendedName>
        <fullName evidence="14">Vacuolar protein</fullName>
    </recommendedName>
</protein>
<feature type="compositionally biased region" description="Polar residues" evidence="9">
    <location>
        <begin position="271"/>
        <end position="280"/>
    </location>
</feature>
<dbReference type="InterPro" id="IPR039431">
    <property type="entry name" value="Vta1/CALS_N"/>
</dbReference>
<feature type="compositionally biased region" description="Low complexity" evidence="9">
    <location>
        <begin position="193"/>
        <end position="207"/>
    </location>
</feature>
<sequence>MSALDLPPCPASLKQIQHYLKTASEHDARDVVIAYWCRLYALQLGLKIDKSSPDAKKLLVGLMDWLEKTKTQQKDNEAVLHDIPAQAHLENYALKLFLWADSQDRAANFNKNVVKAFYTAGMIYDVLDTFGEPTEEVQQNKKYAKWKAAYIHNCLKNGETPVPGPMAEEGEENFDEPSSSNAKSPTSGGFGGFPQPSSGSSDQPSSGLPYPVPGGNGSTGIPLIPKPPSLDDEESKPRPLSPSELLEFEKPVTPAPAPSKPVPVNPVPPESITTKATSNTGVQLAPEQLTKAQKYCKWAASALNYDDVPTAVTNLEKALHLLKTGEEL</sequence>
<dbReference type="GO" id="GO:0010008">
    <property type="term" value="C:endosome membrane"/>
    <property type="evidence" value="ECO:0007669"/>
    <property type="project" value="UniProtKB-SubCell"/>
</dbReference>
<evidence type="ECO:0008006" key="14">
    <source>
        <dbReference type="Google" id="ProtNLM"/>
    </source>
</evidence>
<keyword evidence="4" id="KW-0813">Transport</keyword>
<evidence type="ECO:0000256" key="2">
    <source>
        <dbReference type="ARBA" id="ARBA00004496"/>
    </source>
</evidence>
<proteinExistence type="inferred from homology"/>
<evidence type="ECO:0000313" key="13">
    <source>
        <dbReference type="Proteomes" id="UP001372834"/>
    </source>
</evidence>
<evidence type="ECO:0000259" key="10">
    <source>
        <dbReference type="Pfam" id="PF04652"/>
    </source>
</evidence>
<dbReference type="InterPro" id="IPR023175">
    <property type="entry name" value="Vta1/CALS_N_sf"/>
</dbReference>
<evidence type="ECO:0000256" key="7">
    <source>
        <dbReference type="ARBA" id="ARBA00022927"/>
    </source>
</evidence>
<evidence type="ECO:0000256" key="9">
    <source>
        <dbReference type="SAM" id="MobiDB-lite"/>
    </source>
</evidence>